<evidence type="ECO:0000256" key="1">
    <source>
        <dbReference type="SAM" id="MobiDB-lite"/>
    </source>
</evidence>
<dbReference type="FunFam" id="1.10.287.110:FF:000073">
    <property type="entry name" value="DnaJ domain protein"/>
    <property type="match status" value="1"/>
</dbReference>
<proteinExistence type="predicted"/>
<comment type="caution">
    <text evidence="3">The sequence shown here is derived from an EMBL/GenBank/DDBJ whole genome shotgun (WGS) entry which is preliminary data.</text>
</comment>
<dbReference type="GO" id="GO:0005634">
    <property type="term" value="C:nucleus"/>
    <property type="evidence" value="ECO:0007669"/>
    <property type="project" value="TreeGrafter"/>
</dbReference>
<dbReference type="Gene3D" id="1.10.287.110">
    <property type="entry name" value="DnaJ domain"/>
    <property type="match status" value="1"/>
</dbReference>
<dbReference type="SUPFAM" id="SSF46565">
    <property type="entry name" value="Chaperone J-domain"/>
    <property type="match status" value="1"/>
</dbReference>
<evidence type="ECO:0000313" key="3">
    <source>
        <dbReference type="EMBL" id="CAG8959182.1"/>
    </source>
</evidence>
<dbReference type="InterPro" id="IPR018253">
    <property type="entry name" value="DnaJ_domain_CS"/>
</dbReference>
<name>A0A9N9PYZ4_9HELO</name>
<dbReference type="GO" id="GO:0031072">
    <property type="term" value="F:heat shock protein binding"/>
    <property type="evidence" value="ECO:0007669"/>
    <property type="project" value="TreeGrafter"/>
</dbReference>
<dbReference type="SMART" id="SM00271">
    <property type="entry name" value="DnaJ"/>
    <property type="match status" value="1"/>
</dbReference>
<dbReference type="InterPro" id="IPR001623">
    <property type="entry name" value="DnaJ_domain"/>
</dbReference>
<feature type="compositionally biased region" description="Pro residues" evidence="1">
    <location>
        <begin position="385"/>
        <end position="400"/>
    </location>
</feature>
<feature type="region of interest" description="Disordered" evidence="1">
    <location>
        <begin position="283"/>
        <end position="569"/>
    </location>
</feature>
<organism evidence="3 4">
    <name type="scientific">Hymenoscyphus fraxineus</name>
    <dbReference type="NCBI Taxonomy" id="746836"/>
    <lineage>
        <taxon>Eukaryota</taxon>
        <taxon>Fungi</taxon>
        <taxon>Dikarya</taxon>
        <taxon>Ascomycota</taxon>
        <taxon>Pezizomycotina</taxon>
        <taxon>Leotiomycetes</taxon>
        <taxon>Helotiales</taxon>
        <taxon>Helotiaceae</taxon>
        <taxon>Hymenoscyphus</taxon>
    </lineage>
</organism>
<sequence length="644" mass="73349">MSSPLPPNPYEALGVKKEATLPEIRSAHRKLVLKCHPDKVQDAALKAVKQDEFQKVQQAYELLSDENRRVQYDEQVKLFELRKEMGRGVPTPRSNPFEYANGVEIRTAEPRANTYRTTKPAQPMPKSYTQPMPKVYAHPTPKSSSYEDFPYSDRGPTPRKTASYESTDRKRPSARDEERSRRAAEEERIRSYEKAAKRSSHTDKRKSQEKDKRRGSDEKHARPAYVSDDDSDGYQPTRRTSDKRSSRPRVVEVEERYVREEPKAIPLDDKWDEHKNFAAQYMQASRQKAAAVPPAPHVEDFRPPPPPLRRADTFAAPSSSAQMRHVPPPMYSDDEATPRRSAARKERKSSETPRARERSTKDRSRKSSPTHTPSKPTYRGEPYIVEPPSPPQAPRMPPLPTHTSAPGGLSDYLPREKVARSKTEYQRKEPIPQISRSHTYHTGDPARDRTSAGGSSRLKKVAESESSDNDGAQHGYAQRRSHSPARQPHRTETTTRYFVDKGRTVDVHPRSDMRGMNDGHVYSTNRSPSPRGTRRDRDRPPPVMRSQSTSDKYPPVRVVPSPAYYGEPESINPVVVDVRPKMPPRESGYSVSSRATPHFSKIDFAPVYNHNNVIYAQKPEPHYSSTRMNEPQYSAVSGRKTLYA</sequence>
<dbReference type="InterPro" id="IPR052594">
    <property type="entry name" value="J_domain-containing_protein"/>
</dbReference>
<evidence type="ECO:0000259" key="2">
    <source>
        <dbReference type="PROSITE" id="PS50076"/>
    </source>
</evidence>
<dbReference type="AlphaFoldDB" id="A0A9N9PYZ4"/>
<dbReference type="InterPro" id="IPR036869">
    <property type="entry name" value="J_dom_sf"/>
</dbReference>
<reference evidence="3" key="1">
    <citation type="submission" date="2021-07" db="EMBL/GenBank/DDBJ databases">
        <authorList>
            <person name="Durling M."/>
        </authorList>
    </citation>
    <scope>NUCLEOTIDE SEQUENCE</scope>
</reference>
<dbReference type="Proteomes" id="UP000696280">
    <property type="component" value="Unassembled WGS sequence"/>
</dbReference>
<feature type="compositionally biased region" description="Basic and acidic residues" evidence="1">
    <location>
        <begin position="348"/>
        <end position="362"/>
    </location>
</feature>
<dbReference type="PANTHER" id="PTHR44144:SF1">
    <property type="entry name" value="DNAJ HOMOLOG SUBFAMILY C MEMBER 9"/>
    <property type="match status" value="1"/>
</dbReference>
<dbReference type="PANTHER" id="PTHR44144">
    <property type="entry name" value="DNAJ HOMOLOG SUBFAMILY C MEMBER 9"/>
    <property type="match status" value="1"/>
</dbReference>
<dbReference type="GO" id="GO:0005737">
    <property type="term" value="C:cytoplasm"/>
    <property type="evidence" value="ECO:0007669"/>
    <property type="project" value="TreeGrafter"/>
</dbReference>
<protein>
    <recommendedName>
        <fullName evidence="2">J domain-containing protein</fullName>
    </recommendedName>
</protein>
<dbReference type="CDD" id="cd06257">
    <property type="entry name" value="DnaJ"/>
    <property type="match status" value="1"/>
</dbReference>
<gene>
    <name evidence="3" type="ORF">HYFRA_00012539</name>
</gene>
<feature type="domain" description="J" evidence="2">
    <location>
        <begin position="8"/>
        <end position="76"/>
    </location>
</feature>
<feature type="compositionally biased region" description="Basic and acidic residues" evidence="1">
    <location>
        <begin position="239"/>
        <end position="258"/>
    </location>
</feature>
<feature type="compositionally biased region" description="Polar residues" evidence="1">
    <location>
        <begin position="623"/>
        <end position="635"/>
    </location>
</feature>
<feature type="compositionally biased region" description="Basic and acidic residues" evidence="1">
    <location>
        <begin position="413"/>
        <end position="430"/>
    </location>
</feature>
<dbReference type="PROSITE" id="PS00636">
    <property type="entry name" value="DNAJ_1"/>
    <property type="match status" value="1"/>
</dbReference>
<feature type="compositionally biased region" description="Basic and acidic residues" evidence="1">
    <location>
        <begin position="489"/>
        <end position="517"/>
    </location>
</feature>
<keyword evidence="4" id="KW-1185">Reference proteome</keyword>
<dbReference type="Pfam" id="PF00226">
    <property type="entry name" value="DnaJ"/>
    <property type="match status" value="1"/>
</dbReference>
<feature type="compositionally biased region" description="Basic and acidic residues" evidence="1">
    <location>
        <begin position="166"/>
        <end position="221"/>
    </location>
</feature>
<dbReference type="EMBL" id="CAJVRL010000090">
    <property type="protein sequence ID" value="CAG8959182.1"/>
    <property type="molecule type" value="Genomic_DNA"/>
</dbReference>
<evidence type="ECO:0000313" key="4">
    <source>
        <dbReference type="Proteomes" id="UP000696280"/>
    </source>
</evidence>
<feature type="region of interest" description="Disordered" evidence="1">
    <location>
        <begin position="622"/>
        <end position="644"/>
    </location>
</feature>
<feature type="region of interest" description="Disordered" evidence="1">
    <location>
        <begin position="86"/>
        <end position="258"/>
    </location>
</feature>
<dbReference type="PRINTS" id="PR00625">
    <property type="entry name" value="JDOMAIN"/>
</dbReference>
<dbReference type="PROSITE" id="PS50076">
    <property type="entry name" value="DNAJ_2"/>
    <property type="match status" value="1"/>
</dbReference>
<accession>A0A9N9PYZ4</accession>
<dbReference type="OrthoDB" id="10250354at2759"/>